<dbReference type="InterPro" id="IPR001005">
    <property type="entry name" value="SANT/Myb"/>
</dbReference>
<dbReference type="InterPro" id="IPR006447">
    <property type="entry name" value="Myb_dom_plants"/>
</dbReference>
<dbReference type="InterPro" id="IPR046955">
    <property type="entry name" value="PHR1-like"/>
</dbReference>
<evidence type="ECO:0000313" key="7">
    <source>
        <dbReference type="Proteomes" id="UP001141806"/>
    </source>
</evidence>
<keyword evidence="3" id="KW-0539">Nucleus</keyword>
<feature type="domain" description="Myb-like" evidence="4">
    <location>
        <begin position="256"/>
        <end position="305"/>
    </location>
</feature>
<dbReference type="Pfam" id="PF00249">
    <property type="entry name" value="Myb_DNA-binding"/>
    <property type="match status" value="1"/>
</dbReference>
<evidence type="ECO:0008006" key="8">
    <source>
        <dbReference type="Google" id="ProtNLM"/>
    </source>
</evidence>
<keyword evidence="2" id="KW-0804">Transcription</keyword>
<dbReference type="InterPro" id="IPR009057">
    <property type="entry name" value="Homeodomain-like_sf"/>
</dbReference>
<protein>
    <recommendedName>
        <fullName evidence="8">HTH myb-type domain-containing protein</fullName>
    </recommendedName>
</protein>
<name>A0A9Q0KWH0_9MAGN</name>
<proteinExistence type="predicted"/>
<feature type="domain" description="MYB-CC type transcription factor LHEQLE-containing" evidence="5">
    <location>
        <begin position="335"/>
        <end position="382"/>
    </location>
</feature>
<dbReference type="NCBIfam" id="TIGR01557">
    <property type="entry name" value="myb_SHAQKYF"/>
    <property type="match status" value="1"/>
</dbReference>
<dbReference type="Pfam" id="PF14379">
    <property type="entry name" value="Myb_CC_LHEQLE"/>
    <property type="match status" value="1"/>
</dbReference>
<dbReference type="Gene3D" id="1.10.10.60">
    <property type="entry name" value="Homeodomain-like"/>
    <property type="match status" value="1"/>
</dbReference>
<dbReference type="AlphaFoldDB" id="A0A9Q0KWH0"/>
<sequence length="423" mass="47410">MNTHKIECQEPNNGCLSDYSFELSDCPHESLGSQQSWNMGVCSQSPSSAVGGRSLPSNHRAANSAGTILSHFESTTSTFYTTEDYMGYPQYQYQVGKQLWCPQLHKNHDLEIPSLRSSEDPLPINSAKQDDFDLQSRDTLQSVVKLSLCSNQKSRFCDGSDRISCRNFPGIDLLPLLQNTLAGEEATLENRRLSLPLQISQNPRVGCNPFTPPLAQPFLYHQPDKQSREHSSGGVSLTSGSFVSSGAAALSKTRIRWTPDLHERFVESVNRLGGAEKATPKGILRLMNSEGLTIFHVKSHLQKYRIAKYMPESAEGKSERKACSNNIAHIDAKTMQITEALQLQLDVQRCLHEQLESQRNLQMRIEEQGRQLKMMLEQQQKTNEGLFQDEDFNNLFPEKSIISEDIHAVGEALGSTHFHSKIS</sequence>
<dbReference type="FunFam" id="1.10.10.60:FF:000002">
    <property type="entry name" value="Myb family transcription factor"/>
    <property type="match status" value="1"/>
</dbReference>
<dbReference type="GO" id="GO:0003700">
    <property type="term" value="F:DNA-binding transcription factor activity"/>
    <property type="evidence" value="ECO:0007669"/>
    <property type="project" value="InterPro"/>
</dbReference>
<evidence type="ECO:0000256" key="1">
    <source>
        <dbReference type="ARBA" id="ARBA00023015"/>
    </source>
</evidence>
<dbReference type="SUPFAM" id="SSF46689">
    <property type="entry name" value="Homeodomain-like"/>
    <property type="match status" value="1"/>
</dbReference>
<evidence type="ECO:0000256" key="2">
    <source>
        <dbReference type="ARBA" id="ARBA00023163"/>
    </source>
</evidence>
<dbReference type="PANTHER" id="PTHR31499">
    <property type="entry name" value="MYB FAMILY TRANSCRIPTION FACTOR PHL11"/>
    <property type="match status" value="1"/>
</dbReference>
<keyword evidence="1" id="KW-0805">Transcription regulation</keyword>
<evidence type="ECO:0000259" key="4">
    <source>
        <dbReference type="Pfam" id="PF00249"/>
    </source>
</evidence>
<dbReference type="GO" id="GO:0003677">
    <property type="term" value="F:DNA binding"/>
    <property type="evidence" value="ECO:0007669"/>
    <property type="project" value="InterPro"/>
</dbReference>
<dbReference type="OrthoDB" id="551907at2759"/>
<accession>A0A9Q0KWH0</accession>
<keyword evidence="7" id="KW-1185">Reference proteome</keyword>
<dbReference type="Proteomes" id="UP001141806">
    <property type="component" value="Unassembled WGS sequence"/>
</dbReference>
<organism evidence="6 7">
    <name type="scientific">Protea cynaroides</name>
    <dbReference type="NCBI Taxonomy" id="273540"/>
    <lineage>
        <taxon>Eukaryota</taxon>
        <taxon>Viridiplantae</taxon>
        <taxon>Streptophyta</taxon>
        <taxon>Embryophyta</taxon>
        <taxon>Tracheophyta</taxon>
        <taxon>Spermatophyta</taxon>
        <taxon>Magnoliopsida</taxon>
        <taxon>Proteales</taxon>
        <taxon>Proteaceae</taxon>
        <taxon>Protea</taxon>
    </lineage>
</organism>
<evidence type="ECO:0000313" key="6">
    <source>
        <dbReference type="EMBL" id="KAJ4977541.1"/>
    </source>
</evidence>
<evidence type="ECO:0000259" key="5">
    <source>
        <dbReference type="Pfam" id="PF14379"/>
    </source>
</evidence>
<gene>
    <name evidence="6" type="ORF">NE237_008321</name>
</gene>
<dbReference type="InterPro" id="IPR025756">
    <property type="entry name" value="Myb_CC_LHEQLE"/>
</dbReference>
<evidence type="ECO:0000256" key="3">
    <source>
        <dbReference type="ARBA" id="ARBA00023242"/>
    </source>
</evidence>
<comment type="caution">
    <text evidence="6">The sequence shown here is derived from an EMBL/GenBank/DDBJ whole genome shotgun (WGS) entry which is preliminary data.</text>
</comment>
<dbReference type="PANTHER" id="PTHR31499:SF85">
    <property type="entry name" value="TRANSCRIPTION FACTOR MYB-RELATED FAMILY"/>
    <property type="match status" value="1"/>
</dbReference>
<dbReference type="EMBL" id="JAMYWD010000002">
    <property type="protein sequence ID" value="KAJ4977541.1"/>
    <property type="molecule type" value="Genomic_DNA"/>
</dbReference>
<reference evidence="6" key="1">
    <citation type="journal article" date="2023" name="Plant J.">
        <title>The genome of the king protea, Protea cynaroides.</title>
        <authorList>
            <person name="Chang J."/>
            <person name="Duong T.A."/>
            <person name="Schoeman C."/>
            <person name="Ma X."/>
            <person name="Roodt D."/>
            <person name="Barker N."/>
            <person name="Li Z."/>
            <person name="Van de Peer Y."/>
            <person name="Mizrachi E."/>
        </authorList>
    </citation>
    <scope>NUCLEOTIDE SEQUENCE</scope>
    <source>
        <tissue evidence="6">Young leaves</tissue>
    </source>
</reference>